<reference evidence="1 2" key="1">
    <citation type="journal article" date="2018" name="Sci. Rep.">
        <title>Genomic signatures of local adaptation to the degree of environmental predictability in rotifers.</title>
        <authorList>
            <person name="Franch-Gras L."/>
            <person name="Hahn C."/>
            <person name="Garcia-Roger E.M."/>
            <person name="Carmona M.J."/>
            <person name="Serra M."/>
            <person name="Gomez A."/>
        </authorList>
    </citation>
    <scope>NUCLEOTIDE SEQUENCE [LARGE SCALE GENOMIC DNA]</scope>
    <source>
        <strain evidence="1">HYR1</strain>
    </source>
</reference>
<keyword evidence="2" id="KW-1185">Reference proteome</keyword>
<protein>
    <submittedName>
        <fullName evidence="1">Uncharacterized protein</fullName>
    </submittedName>
</protein>
<accession>A0A3M7RYP9</accession>
<evidence type="ECO:0000313" key="1">
    <source>
        <dbReference type="EMBL" id="RNA28646.1"/>
    </source>
</evidence>
<dbReference type="EMBL" id="REGN01002359">
    <property type="protein sequence ID" value="RNA28646.1"/>
    <property type="molecule type" value="Genomic_DNA"/>
</dbReference>
<proteinExistence type="predicted"/>
<name>A0A3M7RYP9_BRAPC</name>
<evidence type="ECO:0000313" key="2">
    <source>
        <dbReference type="Proteomes" id="UP000276133"/>
    </source>
</evidence>
<organism evidence="1 2">
    <name type="scientific">Brachionus plicatilis</name>
    <name type="common">Marine rotifer</name>
    <name type="synonym">Brachionus muelleri</name>
    <dbReference type="NCBI Taxonomy" id="10195"/>
    <lineage>
        <taxon>Eukaryota</taxon>
        <taxon>Metazoa</taxon>
        <taxon>Spiralia</taxon>
        <taxon>Gnathifera</taxon>
        <taxon>Rotifera</taxon>
        <taxon>Eurotatoria</taxon>
        <taxon>Monogononta</taxon>
        <taxon>Pseudotrocha</taxon>
        <taxon>Ploima</taxon>
        <taxon>Brachionidae</taxon>
        <taxon>Brachionus</taxon>
    </lineage>
</organism>
<comment type="caution">
    <text evidence="1">The sequence shown here is derived from an EMBL/GenBank/DDBJ whole genome shotgun (WGS) entry which is preliminary data.</text>
</comment>
<gene>
    <name evidence="1" type="ORF">BpHYR1_012811</name>
</gene>
<dbReference type="Proteomes" id="UP000276133">
    <property type="component" value="Unassembled WGS sequence"/>
</dbReference>
<sequence>MEQLFIGKSFDHFDDFETLQNAYKTPFGGVKNADEERRSLCVFWAFFFSGNFLINLFESKE</sequence>
<dbReference type="AlphaFoldDB" id="A0A3M7RYP9"/>